<dbReference type="AlphaFoldDB" id="Q6SFE8"/>
<accession>Q6SFE8</accession>
<keyword evidence="5" id="KW-0560">Oxidoreductase</keyword>
<dbReference type="NCBIfam" id="NF006144">
    <property type="entry name" value="PRK08294.1"/>
    <property type="match status" value="1"/>
</dbReference>
<dbReference type="Gene3D" id="3.40.30.20">
    <property type="match status" value="1"/>
</dbReference>
<dbReference type="PRINTS" id="PR00420">
    <property type="entry name" value="RNGMNOXGNASE"/>
</dbReference>
<dbReference type="Pfam" id="PF07976">
    <property type="entry name" value="Phe_hydrox_dim"/>
    <property type="match status" value="1"/>
</dbReference>
<evidence type="ECO:0000256" key="5">
    <source>
        <dbReference type="ARBA" id="ARBA00023002"/>
    </source>
</evidence>
<dbReference type="Gene3D" id="3.50.50.60">
    <property type="entry name" value="FAD/NAD(P)-binding domain"/>
    <property type="match status" value="1"/>
</dbReference>
<keyword evidence="3" id="KW-0285">Flavoprotein</keyword>
<dbReference type="InterPro" id="IPR036188">
    <property type="entry name" value="FAD/NAD-bd_sf"/>
</dbReference>
<reference evidence="9" key="2">
    <citation type="submission" date="2003-12" db="EMBL/GenBank/DDBJ databases">
        <title>Monterey Bay Coastal Ocean Microbial Observatory environmental clone sequencing.</title>
        <authorList>
            <person name="DeLong E.F."/>
        </authorList>
    </citation>
    <scope>NUCLEOTIDE SEQUENCE</scope>
</reference>
<proteinExistence type="inferred from homology"/>
<dbReference type="EMBL" id="AY458648">
    <property type="protein sequence ID" value="AAR38270.1"/>
    <property type="molecule type" value="Genomic_DNA"/>
</dbReference>
<dbReference type="Gene3D" id="3.30.9.10">
    <property type="entry name" value="D-Amino Acid Oxidase, subunit A, domain 2"/>
    <property type="match status" value="1"/>
</dbReference>
<evidence type="ECO:0000256" key="6">
    <source>
        <dbReference type="SAM" id="MobiDB-lite"/>
    </source>
</evidence>
<evidence type="ECO:0000256" key="4">
    <source>
        <dbReference type="ARBA" id="ARBA00022827"/>
    </source>
</evidence>
<dbReference type="SUPFAM" id="SSF54373">
    <property type="entry name" value="FAD-linked reductases, C-terminal domain"/>
    <property type="match status" value="1"/>
</dbReference>
<reference evidence="9" key="1">
    <citation type="submission" date="2003-11" db="EMBL/GenBank/DDBJ databases">
        <authorList>
            <person name="Heidelberg J.F."/>
            <person name="Eisen J.A."/>
            <person name="Nelson W.C."/>
            <person name="DeLong E.F."/>
        </authorList>
    </citation>
    <scope>NUCLEOTIDE SEQUENCE</scope>
</reference>
<evidence type="ECO:0000313" key="9">
    <source>
        <dbReference type="EMBL" id="AAR38270.1"/>
    </source>
</evidence>
<feature type="domain" description="FAD-binding" evidence="7">
    <location>
        <begin position="35"/>
        <end position="411"/>
    </location>
</feature>
<comment type="cofactor">
    <cofactor evidence="1">
        <name>FAD</name>
        <dbReference type="ChEBI" id="CHEBI:57692"/>
    </cofactor>
</comment>
<dbReference type="InterPro" id="IPR036249">
    <property type="entry name" value="Thioredoxin-like_sf"/>
</dbReference>
<dbReference type="CDD" id="cd02979">
    <property type="entry name" value="PHOX_C"/>
    <property type="match status" value="1"/>
</dbReference>
<dbReference type="InterPro" id="IPR038220">
    <property type="entry name" value="PHOX_C_sf"/>
</dbReference>
<evidence type="ECO:0000256" key="3">
    <source>
        <dbReference type="ARBA" id="ARBA00022630"/>
    </source>
</evidence>
<protein>
    <submittedName>
        <fullName evidence="9">FAD monooxygenase, PheA/TfdB family</fullName>
    </submittedName>
</protein>
<dbReference type="PANTHER" id="PTHR43004">
    <property type="entry name" value="TRK SYSTEM POTASSIUM UPTAKE PROTEIN"/>
    <property type="match status" value="1"/>
</dbReference>
<dbReference type="InterPro" id="IPR012941">
    <property type="entry name" value="Phe_hydrox_C_dim_dom"/>
</dbReference>
<sequence>MQYHRNGFNPGNYQIPDEVRKPYPNPPVTDLPAVVDVLIVGCGPAGLTMARQMAEFADISTCIVDLEPGPLLFGRADGISCRTIEIMEAFNSSEMVVKETYQLRQNSFWEPDSDNFKNIKRSHKISDARIGLSEFTHGIVNQARLHELLLEGMKHSVTGLEPHYNRKLVKLDVDSNLTQDLDAYPITATFERSDTEQQDKQEVIKARYVVGTDGARSVVRKSLGIELKGDSANKAWGVMDVLVVTDFPDIRVKSFIQSKDHGAVMLIPREGGYLVRMYVELDLLEQGERAANVKLTEKDLIAKMQQIYHPYTVDVKEVAWWSVYEVGQRVAERFDDRPLDAPENQIPRAFLAGDACHTHSPKGGWGLNTSLPDTFNLGWKMAAVLQGKCHPKLLQTYAPERRKVAEQLIDADRQLSRLVATQPSAKQLSTDQRKTDTADIEAFMARQNGFIAGTAIGYYPSYICRSHENQELATGLNIGQRFHSAIAVRVADGRQQHLGHLVKADGRWRIFIFGSTQNPRDAASDSRQLIEFLVNDPASPVVRYTAQDADIDSVIDVYGIFQQHDLAIEDIPDFLWPPGGKYGLRDYEKVFYGEKNNDVFDMRGIDRSRGCMVVVRPDQHIATILPLTAHAELAAFFDEFLLVPDET</sequence>
<name>Q6SFE8_9BACT</name>
<keyword evidence="4" id="KW-0274">FAD</keyword>
<evidence type="ECO:0000259" key="7">
    <source>
        <dbReference type="Pfam" id="PF01494"/>
    </source>
</evidence>
<organism evidence="9">
    <name type="scientific">uncultured marine bacterium 581</name>
    <dbReference type="NCBI Taxonomy" id="257401"/>
    <lineage>
        <taxon>Bacteria</taxon>
        <taxon>environmental samples</taxon>
    </lineage>
</organism>
<feature type="region of interest" description="Disordered" evidence="6">
    <location>
        <begin position="1"/>
        <end position="21"/>
    </location>
</feature>
<evidence type="ECO:0000256" key="1">
    <source>
        <dbReference type="ARBA" id="ARBA00001974"/>
    </source>
</evidence>
<dbReference type="GO" id="GO:0016709">
    <property type="term" value="F:oxidoreductase activity, acting on paired donors, with incorporation or reduction of molecular oxygen, NAD(P)H as one donor, and incorporation of one atom of oxygen"/>
    <property type="evidence" value="ECO:0007669"/>
    <property type="project" value="UniProtKB-ARBA"/>
</dbReference>
<keyword evidence="9" id="KW-0503">Monooxygenase</keyword>
<evidence type="ECO:0000256" key="2">
    <source>
        <dbReference type="ARBA" id="ARBA00007801"/>
    </source>
</evidence>
<dbReference type="SUPFAM" id="SSF51905">
    <property type="entry name" value="FAD/NAD(P)-binding domain"/>
    <property type="match status" value="1"/>
</dbReference>
<dbReference type="InterPro" id="IPR050641">
    <property type="entry name" value="RIFMO-like"/>
</dbReference>
<dbReference type="Pfam" id="PF01494">
    <property type="entry name" value="FAD_binding_3"/>
    <property type="match status" value="1"/>
</dbReference>
<comment type="similarity">
    <text evidence="2">Belongs to the PheA/TfdB FAD monooxygenase family.</text>
</comment>
<dbReference type="SUPFAM" id="SSF52833">
    <property type="entry name" value="Thioredoxin-like"/>
    <property type="match status" value="1"/>
</dbReference>
<dbReference type="GO" id="GO:0071949">
    <property type="term" value="F:FAD binding"/>
    <property type="evidence" value="ECO:0007669"/>
    <property type="project" value="InterPro"/>
</dbReference>
<dbReference type="InterPro" id="IPR002938">
    <property type="entry name" value="FAD-bd"/>
</dbReference>
<evidence type="ECO:0000259" key="8">
    <source>
        <dbReference type="Pfam" id="PF07976"/>
    </source>
</evidence>
<gene>
    <name evidence="9" type="ORF">MBMO_EBAC000-69B03.19</name>
</gene>
<feature type="domain" description="Phenol hydroxylase-like C-terminal dimerisation" evidence="8">
    <location>
        <begin position="457"/>
        <end position="642"/>
    </location>
</feature>
<dbReference type="PANTHER" id="PTHR43004:SF19">
    <property type="entry name" value="BINDING MONOOXYGENASE, PUTATIVE (JCVI)-RELATED"/>
    <property type="match status" value="1"/>
</dbReference>